<dbReference type="RefSeq" id="WP_114400769.1">
    <property type="nucleotide sequence ID" value="NZ_QEIM01000293.1"/>
</dbReference>
<reference evidence="2 3" key="1">
    <citation type="submission" date="2018-04" db="EMBL/GenBank/DDBJ databases">
        <title>Novel actinobacteria from marine sediment.</title>
        <authorList>
            <person name="Ng Z.Y."/>
            <person name="Tan G.Y.A."/>
        </authorList>
    </citation>
    <scope>NUCLEOTIDE SEQUENCE [LARGE SCALE GENOMIC DNA]</scope>
    <source>
        <strain evidence="2 3">TPS81</strain>
    </source>
</reference>
<feature type="compositionally biased region" description="Basic and acidic residues" evidence="1">
    <location>
        <begin position="51"/>
        <end position="62"/>
    </location>
</feature>
<feature type="region of interest" description="Disordered" evidence="1">
    <location>
        <begin position="1"/>
        <end position="62"/>
    </location>
</feature>
<dbReference type="EMBL" id="QEIN01000264">
    <property type="protein sequence ID" value="RCV51020.1"/>
    <property type="molecule type" value="Genomic_DNA"/>
</dbReference>
<organism evidence="2 3">
    <name type="scientific">Marinitenerispora sediminis</name>
    <dbReference type="NCBI Taxonomy" id="1931232"/>
    <lineage>
        <taxon>Bacteria</taxon>
        <taxon>Bacillati</taxon>
        <taxon>Actinomycetota</taxon>
        <taxon>Actinomycetes</taxon>
        <taxon>Streptosporangiales</taxon>
        <taxon>Nocardiopsidaceae</taxon>
        <taxon>Marinitenerispora</taxon>
    </lineage>
</organism>
<dbReference type="AlphaFoldDB" id="A0A368SZA4"/>
<evidence type="ECO:0000313" key="3">
    <source>
        <dbReference type="Proteomes" id="UP000253318"/>
    </source>
</evidence>
<sequence>MTRGGGENAVDEVLDERRAGRLDLERAPDEHTADQECQGAFESSSGGRWLRGTDSRVRVPAS</sequence>
<accession>A0A368SZA4</accession>
<protein>
    <submittedName>
        <fullName evidence="2">Uncharacterized protein</fullName>
    </submittedName>
</protein>
<keyword evidence="3" id="KW-1185">Reference proteome</keyword>
<feature type="compositionally biased region" description="Basic and acidic residues" evidence="1">
    <location>
        <begin position="15"/>
        <end position="34"/>
    </location>
</feature>
<evidence type="ECO:0000256" key="1">
    <source>
        <dbReference type="SAM" id="MobiDB-lite"/>
    </source>
</evidence>
<evidence type="ECO:0000313" key="2">
    <source>
        <dbReference type="EMBL" id="RCV51020.1"/>
    </source>
</evidence>
<dbReference type="Proteomes" id="UP000253318">
    <property type="component" value="Unassembled WGS sequence"/>
</dbReference>
<name>A0A368SZA4_9ACTN</name>
<proteinExistence type="predicted"/>
<comment type="caution">
    <text evidence="2">The sequence shown here is derived from an EMBL/GenBank/DDBJ whole genome shotgun (WGS) entry which is preliminary data.</text>
</comment>
<gene>
    <name evidence="2" type="ORF">DEF24_23620</name>
</gene>